<dbReference type="AlphaFoldDB" id="A0A0B4XS67"/>
<dbReference type="STRING" id="391936.S7S_18020"/>
<feature type="domain" description="DUF1653" evidence="1">
    <location>
        <begin position="9"/>
        <end position="69"/>
    </location>
</feature>
<dbReference type="RefSeq" id="WP_008734610.1">
    <property type="nucleotide sequence ID" value="NZ_CP004387.1"/>
</dbReference>
<reference evidence="2 3" key="1">
    <citation type="journal article" date="2012" name="J. Bacteriol.">
        <title>Genome sequence of an alkane-degrading bacterium, Alcanivorax pacificus type strain W11-5, isolated from deep sea sediment.</title>
        <authorList>
            <person name="Lai Q."/>
            <person name="Shao Z."/>
        </authorList>
    </citation>
    <scope>NUCLEOTIDE SEQUENCE [LARGE SCALE GENOMIC DNA]</scope>
    <source>
        <strain evidence="2 3">W11-5</strain>
    </source>
</reference>
<accession>A0A0B4XS67</accession>
<organism evidence="2 3">
    <name type="scientific">Isoalcanivorax pacificus W11-5</name>
    <dbReference type="NCBI Taxonomy" id="391936"/>
    <lineage>
        <taxon>Bacteria</taxon>
        <taxon>Pseudomonadati</taxon>
        <taxon>Pseudomonadota</taxon>
        <taxon>Gammaproteobacteria</taxon>
        <taxon>Oceanospirillales</taxon>
        <taxon>Alcanivoracaceae</taxon>
        <taxon>Isoalcanivorax</taxon>
    </lineage>
</organism>
<protein>
    <recommendedName>
        <fullName evidence="1">DUF1653 domain-containing protein</fullName>
    </recommendedName>
</protein>
<proteinExistence type="predicted"/>
<name>A0A0B4XS67_9GAMM</name>
<dbReference type="EMBL" id="CP004387">
    <property type="protein sequence ID" value="AJD50016.1"/>
    <property type="molecule type" value="Genomic_DNA"/>
</dbReference>
<dbReference type="HOGENOM" id="CLU_097488_4_1_6"/>
<dbReference type="InterPro" id="IPR023387">
    <property type="entry name" value="DUF1653-like_dom"/>
</dbReference>
<evidence type="ECO:0000313" key="2">
    <source>
        <dbReference type="EMBL" id="AJD50016.1"/>
    </source>
</evidence>
<sequence>MADGHPAPGLYRHFKGNLYELVEVARHSETLEDYVVYRALYGDHGLWVRPLAMFIEQIERDGVRQPRFAPVSAAE</sequence>
<keyword evidence="3" id="KW-1185">Reference proteome</keyword>
<gene>
    <name evidence="2" type="ORF">S7S_18020</name>
</gene>
<evidence type="ECO:0000313" key="3">
    <source>
        <dbReference type="Proteomes" id="UP000006764"/>
    </source>
</evidence>
<dbReference type="Proteomes" id="UP000006764">
    <property type="component" value="Chromosome"/>
</dbReference>
<dbReference type="KEGG" id="apac:S7S_18020"/>
<dbReference type="OrthoDB" id="371169at2"/>
<dbReference type="InterPro" id="IPR037135">
    <property type="entry name" value="DUF1653-like_dom_sf"/>
</dbReference>
<dbReference type="Pfam" id="PF07866">
    <property type="entry name" value="DUF1653"/>
    <property type="match status" value="1"/>
</dbReference>
<dbReference type="Gene3D" id="2.30.30.320">
    <property type="entry name" value="DUF1653-like domain"/>
    <property type="match status" value="1"/>
</dbReference>
<evidence type="ECO:0000259" key="1">
    <source>
        <dbReference type="Pfam" id="PF07866"/>
    </source>
</evidence>